<keyword evidence="3" id="KW-0804">Transcription</keyword>
<proteinExistence type="predicted"/>
<dbReference type="InterPro" id="IPR053812">
    <property type="entry name" value="HTH_Sigma70_ECF-like"/>
</dbReference>
<accession>A0A6J4N9I8</accession>
<evidence type="ECO:0000256" key="2">
    <source>
        <dbReference type="ARBA" id="ARBA00023082"/>
    </source>
</evidence>
<evidence type="ECO:0000256" key="1">
    <source>
        <dbReference type="ARBA" id="ARBA00023015"/>
    </source>
</evidence>
<evidence type="ECO:0000259" key="4">
    <source>
        <dbReference type="Pfam" id="PF07638"/>
    </source>
</evidence>
<keyword evidence="1" id="KW-0805">Transcription regulation</keyword>
<keyword evidence="2" id="KW-0731">Sigma factor</keyword>
<gene>
    <name evidence="5" type="ORF">AVDCRST_MAG74-273</name>
</gene>
<sequence length="201" mass="23283">MSETDHSPPSISQLLHAWSDGNREALDALLPLVYEELRRQAHRFLRRERQNHTLQTTALIHEAYLKLIEQNRVNWQNRAHFFAISANLMRRILVNYAKARHRVKRGGADENLPLDETILIVSGKRELDLLALDEALTCLAKLDERQAQIVELRYFSGLSIEETAEVLDISPVTVKRDWKMTKAWLHRELGGKNETRKLAES</sequence>
<dbReference type="PANTHER" id="PTHR43133">
    <property type="entry name" value="RNA POLYMERASE ECF-TYPE SIGMA FACTO"/>
    <property type="match status" value="1"/>
</dbReference>
<dbReference type="InterPro" id="IPR013324">
    <property type="entry name" value="RNA_pol_sigma_r3/r4-like"/>
</dbReference>
<dbReference type="PANTHER" id="PTHR43133:SF39">
    <property type="entry name" value="SIMILAR TO RNA POLYMERASE SIGMA-E FACTOR"/>
    <property type="match status" value="1"/>
</dbReference>
<dbReference type="GO" id="GO:0006352">
    <property type="term" value="P:DNA-templated transcription initiation"/>
    <property type="evidence" value="ECO:0007669"/>
    <property type="project" value="InterPro"/>
</dbReference>
<dbReference type="GO" id="GO:0016987">
    <property type="term" value="F:sigma factor activity"/>
    <property type="evidence" value="ECO:0007669"/>
    <property type="project" value="UniProtKB-KW"/>
</dbReference>
<dbReference type="InterPro" id="IPR039425">
    <property type="entry name" value="RNA_pol_sigma-70-like"/>
</dbReference>
<dbReference type="InterPro" id="IPR036388">
    <property type="entry name" value="WH-like_DNA-bd_sf"/>
</dbReference>
<dbReference type="Pfam" id="PF07638">
    <property type="entry name" value="Sigma70_ECF"/>
    <property type="match status" value="1"/>
</dbReference>
<protein>
    <recommendedName>
        <fullName evidence="4">RNA polymerase sigma-70 ECF-like HTH domain-containing protein</fullName>
    </recommendedName>
</protein>
<dbReference type="NCBIfam" id="TIGR02937">
    <property type="entry name" value="sigma70-ECF"/>
    <property type="match status" value="1"/>
</dbReference>
<feature type="domain" description="RNA polymerase sigma-70 ECF-like HTH" evidence="4">
    <location>
        <begin position="10"/>
        <end position="189"/>
    </location>
</feature>
<dbReference type="InterPro" id="IPR011517">
    <property type="entry name" value="RNA_pol_sigma70_ECF-like"/>
</dbReference>
<evidence type="ECO:0000313" key="5">
    <source>
        <dbReference type="EMBL" id="CAA9379681.1"/>
    </source>
</evidence>
<reference evidence="5" key="1">
    <citation type="submission" date="2020-02" db="EMBL/GenBank/DDBJ databases">
        <authorList>
            <person name="Meier V. D."/>
        </authorList>
    </citation>
    <scope>NUCLEOTIDE SEQUENCE</scope>
    <source>
        <strain evidence="5">AVDCRST_MAG74</strain>
    </source>
</reference>
<dbReference type="AlphaFoldDB" id="A0A6J4N9I8"/>
<dbReference type="NCBIfam" id="TIGR02999">
    <property type="entry name" value="Sig-70_X6"/>
    <property type="match status" value="1"/>
</dbReference>
<evidence type="ECO:0000256" key="3">
    <source>
        <dbReference type="ARBA" id="ARBA00023163"/>
    </source>
</evidence>
<dbReference type="InterPro" id="IPR014284">
    <property type="entry name" value="RNA_pol_sigma-70_dom"/>
</dbReference>
<name>A0A6J4N9I8_9BACT</name>
<dbReference type="EMBL" id="CADCUR010000021">
    <property type="protein sequence ID" value="CAA9379681.1"/>
    <property type="molecule type" value="Genomic_DNA"/>
</dbReference>
<organism evidence="5">
    <name type="scientific">uncultured Pyrinomonadaceae bacterium</name>
    <dbReference type="NCBI Taxonomy" id="2283094"/>
    <lineage>
        <taxon>Bacteria</taxon>
        <taxon>Pseudomonadati</taxon>
        <taxon>Acidobacteriota</taxon>
        <taxon>Blastocatellia</taxon>
        <taxon>Blastocatellales</taxon>
        <taxon>Pyrinomonadaceae</taxon>
        <taxon>environmental samples</taxon>
    </lineage>
</organism>
<dbReference type="Gene3D" id="1.10.10.10">
    <property type="entry name" value="Winged helix-like DNA-binding domain superfamily/Winged helix DNA-binding domain"/>
    <property type="match status" value="1"/>
</dbReference>
<dbReference type="SUPFAM" id="SSF88659">
    <property type="entry name" value="Sigma3 and sigma4 domains of RNA polymerase sigma factors"/>
    <property type="match status" value="1"/>
</dbReference>
<dbReference type="CDD" id="cd06171">
    <property type="entry name" value="Sigma70_r4"/>
    <property type="match status" value="1"/>
</dbReference>